<dbReference type="PANTHER" id="PTHR31269">
    <property type="entry name" value="S-TYPE ANION CHANNEL SLAH3"/>
    <property type="match status" value="1"/>
</dbReference>
<evidence type="ECO:0000256" key="6">
    <source>
        <dbReference type="ARBA" id="ARBA00022692"/>
    </source>
</evidence>
<gene>
    <name evidence="11" type="ORF">KI387_026162</name>
</gene>
<accession>A0AA38FV90</accession>
<feature type="non-terminal residue" evidence="11">
    <location>
        <position position="1"/>
    </location>
</feature>
<comment type="similarity">
    <text evidence="3">Belongs to the SLAC1 S-type anion channel family.</text>
</comment>
<evidence type="ECO:0000256" key="8">
    <source>
        <dbReference type="ARBA" id="ARBA00023065"/>
    </source>
</evidence>
<evidence type="ECO:0000256" key="7">
    <source>
        <dbReference type="ARBA" id="ARBA00022989"/>
    </source>
</evidence>
<evidence type="ECO:0000313" key="12">
    <source>
        <dbReference type="Proteomes" id="UP000824469"/>
    </source>
</evidence>
<dbReference type="InterPro" id="IPR004695">
    <property type="entry name" value="SLAC1/Mae1/Ssu1/TehA"/>
</dbReference>
<sequence>FSISWWAYTYPMTSVSIATIRYSQQVTHPLTQGLAVLLSLVATITVASLFVTTLLHAFFWKTLFPNDMTKAATTNRTFKKKKIFAKANEIQHHVNQRNKGTIRNGFDVIRRKIKNKRDRLLESSCKKLPVYPNLEQPQAQVEKAKLKASTTIWVIHIEGMEEPVKPFRGCGLSSN</sequence>
<evidence type="ECO:0000256" key="1">
    <source>
        <dbReference type="ARBA" id="ARBA00004127"/>
    </source>
</evidence>
<evidence type="ECO:0000256" key="5">
    <source>
        <dbReference type="ARBA" id="ARBA00022475"/>
    </source>
</evidence>
<dbReference type="GO" id="GO:0005886">
    <property type="term" value="C:plasma membrane"/>
    <property type="evidence" value="ECO:0007669"/>
    <property type="project" value="UniProtKB-SubCell"/>
</dbReference>
<evidence type="ECO:0000256" key="3">
    <source>
        <dbReference type="ARBA" id="ARBA00007808"/>
    </source>
</evidence>
<proteinExistence type="inferred from homology"/>
<dbReference type="InterPro" id="IPR038665">
    <property type="entry name" value="Voltage-dep_anion_channel_sf"/>
</dbReference>
<dbReference type="PANTHER" id="PTHR31269:SF2">
    <property type="entry name" value="S-TYPE ANION CHANNEL SLAH3"/>
    <property type="match status" value="1"/>
</dbReference>
<dbReference type="Gene3D" id="1.50.10.150">
    <property type="entry name" value="Voltage-dependent anion channel"/>
    <property type="match status" value="1"/>
</dbReference>
<evidence type="ECO:0000256" key="4">
    <source>
        <dbReference type="ARBA" id="ARBA00022448"/>
    </source>
</evidence>
<dbReference type="Pfam" id="PF03595">
    <property type="entry name" value="SLAC1"/>
    <property type="match status" value="1"/>
</dbReference>
<feature type="transmembrane region" description="Helical" evidence="10">
    <location>
        <begin position="34"/>
        <end position="60"/>
    </location>
</feature>
<keyword evidence="9 10" id="KW-0472">Membrane</keyword>
<keyword evidence="12" id="KW-1185">Reference proteome</keyword>
<dbReference type="EMBL" id="JAHRHJ020000006">
    <property type="protein sequence ID" value="KAH9311127.1"/>
    <property type="molecule type" value="Genomic_DNA"/>
</dbReference>
<dbReference type="Proteomes" id="UP000824469">
    <property type="component" value="Unassembled WGS sequence"/>
</dbReference>
<evidence type="ECO:0000256" key="9">
    <source>
        <dbReference type="ARBA" id="ARBA00023136"/>
    </source>
</evidence>
<reference evidence="11 12" key="1">
    <citation type="journal article" date="2021" name="Nat. Plants">
        <title>The Taxus genome provides insights into paclitaxel biosynthesis.</title>
        <authorList>
            <person name="Xiong X."/>
            <person name="Gou J."/>
            <person name="Liao Q."/>
            <person name="Li Y."/>
            <person name="Zhou Q."/>
            <person name="Bi G."/>
            <person name="Li C."/>
            <person name="Du R."/>
            <person name="Wang X."/>
            <person name="Sun T."/>
            <person name="Guo L."/>
            <person name="Liang H."/>
            <person name="Lu P."/>
            <person name="Wu Y."/>
            <person name="Zhang Z."/>
            <person name="Ro D.K."/>
            <person name="Shang Y."/>
            <person name="Huang S."/>
            <person name="Yan J."/>
        </authorList>
    </citation>
    <scope>NUCLEOTIDE SEQUENCE [LARGE SCALE GENOMIC DNA]</scope>
    <source>
        <strain evidence="11">Ta-2019</strain>
    </source>
</reference>
<dbReference type="GO" id="GO:0012505">
    <property type="term" value="C:endomembrane system"/>
    <property type="evidence" value="ECO:0007669"/>
    <property type="project" value="UniProtKB-SubCell"/>
</dbReference>
<keyword evidence="5" id="KW-1003">Cell membrane</keyword>
<keyword evidence="8" id="KW-0406">Ion transport</keyword>
<keyword evidence="6 10" id="KW-0812">Transmembrane</keyword>
<evidence type="ECO:0000313" key="11">
    <source>
        <dbReference type="EMBL" id="KAH9311127.1"/>
    </source>
</evidence>
<comment type="caution">
    <text evidence="11">The sequence shown here is derived from an EMBL/GenBank/DDBJ whole genome shotgun (WGS) entry which is preliminary data.</text>
</comment>
<organism evidence="11 12">
    <name type="scientific">Taxus chinensis</name>
    <name type="common">Chinese yew</name>
    <name type="synonym">Taxus wallichiana var. chinensis</name>
    <dbReference type="NCBI Taxonomy" id="29808"/>
    <lineage>
        <taxon>Eukaryota</taxon>
        <taxon>Viridiplantae</taxon>
        <taxon>Streptophyta</taxon>
        <taxon>Embryophyta</taxon>
        <taxon>Tracheophyta</taxon>
        <taxon>Spermatophyta</taxon>
        <taxon>Pinopsida</taxon>
        <taxon>Pinidae</taxon>
        <taxon>Conifers II</taxon>
        <taxon>Cupressales</taxon>
        <taxon>Taxaceae</taxon>
        <taxon>Taxus</taxon>
    </lineage>
</organism>
<comment type="subcellular location">
    <subcellularLocation>
        <location evidence="2">Cell membrane</location>
    </subcellularLocation>
    <subcellularLocation>
        <location evidence="1">Endomembrane system</location>
        <topology evidence="1">Multi-pass membrane protein</topology>
    </subcellularLocation>
</comment>
<evidence type="ECO:0000256" key="10">
    <source>
        <dbReference type="SAM" id="Phobius"/>
    </source>
</evidence>
<name>A0AA38FV90_TAXCH</name>
<dbReference type="GO" id="GO:0006873">
    <property type="term" value="P:intracellular monoatomic ion homeostasis"/>
    <property type="evidence" value="ECO:0007669"/>
    <property type="project" value="InterPro"/>
</dbReference>
<evidence type="ECO:0000256" key="2">
    <source>
        <dbReference type="ARBA" id="ARBA00004236"/>
    </source>
</evidence>
<dbReference type="AlphaFoldDB" id="A0AA38FV90"/>
<keyword evidence="7 10" id="KW-1133">Transmembrane helix</keyword>
<keyword evidence="4" id="KW-0813">Transport</keyword>
<protein>
    <submittedName>
        <fullName evidence="11">Uncharacterized protein</fullName>
    </submittedName>
</protein>
<dbReference type="InterPro" id="IPR030183">
    <property type="entry name" value="SLAC/SLAH"/>
</dbReference>
<dbReference type="GO" id="GO:0008308">
    <property type="term" value="F:voltage-gated monoatomic anion channel activity"/>
    <property type="evidence" value="ECO:0007669"/>
    <property type="project" value="InterPro"/>
</dbReference>